<name>A0A1J1LNH2_9CYAN</name>
<protein>
    <submittedName>
        <fullName evidence="1">Uncharacterized protein</fullName>
    </submittedName>
</protein>
<dbReference type="STRING" id="671072.PL9214520023"/>
<dbReference type="EMBL" id="CZDF01000158">
    <property type="protein sequence ID" value="CUR33484.1"/>
    <property type="molecule type" value="Genomic_DNA"/>
</dbReference>
<sequence length="42" mass="4933">MILSISVEQTDISDHIFLSMSLGMRKFLTCHNNLERSLLFYQ</sequence>
<evidence type="ECO:0000313" key="1">
    <source>
        <dbReference type="EMBL" id="CUR33484.1"/>
    </source>
</evidence>
<organism evidence="1 2">
    <name type="scientific">Planktothrix tepida PCC 9214</name>
    <dbReference type="NCBI Taxonomy" id="671072"/>
    <lineage>
        <taxon>Bacteria</taxon>
        <taxon>Bacillati</taxon>
        <taxon>Cyanobacteriota</taxon>
        <taxon>Cyanophyceae</taxon>
        <taxon>Oscillatoriophycideae</taxon>
        <taxon>Oscillatoriales</taxon>
        <taxon>Microcoleaceae</taxon>
        <taxon>Planktothrix</taxon>
    </lineage>
</organism>
<accession>A0A1J1LNH2</accession>
<dbReference type="AlphaFoldDB" id="A0A1J1LNH2"/>
<dbReference type="Proteomes" id="UP000184315">
    <property type="component" value="Unassembled WGS sequence"/>
</dbReference>
<gene>
    <name evidence="1" type="ORF">PL9214520023</name>
</gene>
<reference evidence="2" key="1">
    <citation type="submission" date="2015-10" db="EMBL/GenBank/DDBJ databases">
        <authorList>
            <person name="Regsiter A."/>
            <person name="william w."/>
        </authorList>
    </citation>
    <scope>NUCLEOTIDE SEQUENCE [LARGE SCALE GENOMIC DNA]</scope>
</reference>
<proteinExistence type="predicted"/>
<keyword evidence="2" id="KW-1185">Reference proteome</keyword>
<evidence type="ECO:0000313" key="2">
    <source>
        <dbReference type="Proteomes" id="UP000184315"/>
    </source>
</evidence>